<dbReference type="InterPro" id="IPR010461">
    <property type="entry name" value="ComK"/>
</dbReference>
<dbReference type="Proteomes" id="UP000391919">
    <property type="component" value="Unassembled WGS sequence"/>
</dbReference>
<reference evidence="1 2" key="1">
    <citation type="submission" date="2019-09" db="EMBL/GenBank/DDBJ databases">
        <title>Draft genome sequence of Bacillus sp. JC-7.</title>
        <authorList>
            <person name="Tanaka N."/>
            <person name="Shiwa Y."/>
            <person name="Fujita N."/>
            <person name="Tanasupawat S."/>
        </authorList>
    </citation>
    <scope>NUCLEOTIDE SEQUENCE [LARGE SCALE GENOMIC DNA]</scope>
    <source>
        <strain evidence="1 2">JC-7</strain>
    </source>
</reference>
<dbReference type="GO" id="GO:0030420">
    <property type="term" value="P:establishment of competence for transformation"/>
    <property type="evidence" value="ECO:0007669"/>
    <property type="project" value="InterPro"/>
</dbReference>
<protein>
    <submittedName>
        <fullName evidence="1">Competence transcription factor</fullName>
    </submittedName>
</protein>
<comment type="caution">
    <text evidence="1">The sequence shown here is derived from an EMBL/GenBank/DDBJ whole genome shotgun (WGS) entry which is preliminary data.</text>
</comment>
<proteinExistence type="predicted"/>
<organism evidence="1 2">
    <name type="scientific">Weizmannia acidilactici</name>
    <dbReference type="NCBI Taxonomy" id="2607726"/>
    <lineage>
        <taxon>Bacteria</taxon>
        <taxon>Bacillati</taxon>
        <taxon>Bacillota</taxon>
        <taxon>Bacilli</taxon>
        <taxon>Bacillales</taxon>
        <taxon>Bacillaceae</taxon>
        <taxon>Heyndrickxia</taxon>
    </lineage>
</organism>
<gene>
    <name evidence="1" type="primary">comK</name>
    <name evidence="1" type="ORF">BpJC7_21590</name>
</gene>
<dbReference type="PIRSF" id="PIRSF011560">
    <property type="entry name" value="ComK"/>
    <property type="match status" value="1"/>
</dbReference>
<accession>A0A5J4J7F5</accession>
<sequence length="179" mass="20607">MQLKEYEICPYTMAIIPYSDGSEAGSKVLEVNQEIYVQDSPLEIVKISCENFGSNFEGRKNSTKRLINVRHKPPIIIDPHTSTILFPTKSPTKPDCIWLVSRHIKDHYPEEGGKTKIIFSNNQTFILPISHGSFLNQYHNAASLQVAYEAKIRRARLLFLKQQGFKVFEDFGDHGLYWF</sequence>
<evidence type="ECO:0000313" key="2">
    <source>
        <dbReference type="Proteomes" id="UP000391919"/>
    </source>
</evidence>
<dbReference type="AlphaFoldDB" id="A0A5J4J7F5"/>
<dbReference type="RefSeq" id="WP_151679772.1">
    <property type="nucleotide sequence ID" value="NZ_BKZP01000002.1"/>
</dbReference>
<evidence type="ECO:0000313" key="1">
    <source>
        <dbReference type="EMBL" id="GER70856.1"/>
    </source>
</evidence>
<dbReference type="EMBL" id="BKZQ01000029">
    <property type="protein sequence ID" value="GER70856.1"/>
    <property type="molecule type" value="Genomic_DNA"/>
</dbReference>
<dbReference type="Pfam" id="PF06338">
    <property type="entry name" value="ComK"/>
    <property type="match status" value="1"/>
</dbReference>
<keyword evidence="2" id="KW-1185">Reference proteome</keyword>
<name>A0A5J4J7F5_9BACI</name>